<feature type="transmembrane region" description="Helical" evidence="6">
    <location>
        <begin position="170"/>
        <end position="189"/>
    </location>
</feature>
<name>A0A1L0C5V7_9ASCO</name>
<feature type="transmembrane region" description="Helical" evidence="6">
    <location>
        <begin position="330"/>
        <end position="350"/>
    </location>
</feature>
<proteinExistence type="inferred from homology"/>
<dbReference type="GO" id="GO:0005886">
    <property type="term" value="C:plasma membrane"/>
    <property type="evidence" value="ECO:0007669"/>
    <property type="project" value="TreeGrafter"/>
</dbReference>
<protein>
    <submittedName>
        <fullName evidence="7">CIC11C00000002970</fullName>
    </submittedName>
</protein>
<feature type="transmembrane region" description="Helical" evidence="6">
    <location>
        <begin position="438"/>
        <end position="461"/>
    </location>
</feature>
<evidence type="ECO:0000256" key="4">
    <source>
        <dbReference type="ARBA" id="ARBA00022989"/>
    </source>
</evidence>
<reference evidence="7 8" key="1">
    <citation type="submission" date="2016-10" db="EMBL/GenBank/DDBJ databases">
        <authorList>
            <person name="de Groot N.N."/>
        </authorList>
    </citation>
    <scope>NUCLEOTIDE SEQUENCE [LARGE SCALE GENOMIC DNA]</scope>
    <source>
        <strain evidence="7 8">PYCC 4715</strain>
    </source>
</reference>
<evidence type="ECO:0000256" key="2">
    <source>
        <dbReference type="ARBA" id="ARBA00008974"/>
    </source>
</evidence>
<dbReference type="PANTHER" id="PTHR30618:SF15">
    <property type="entry name" value="NICOTINAMIDE RIBOSIDE TRANSPORTER 1-RELATED"/>
    <property type="match status" value="1"/>
</dbReference>
<accession>A0A1L0C5V7</accession>
<dbReference type="InterPro" id="IPR045225">
    <property type="entry name" value="Uracil/uridine/allantoin_perm"/>
</dbReference>
<evidence type="ECO:0000313" key="8">
    <source>
        <dbReference type="Proteomes" id="UP000182259"/>
    </source>
</evidence>
<dbReference type="PANTHER" id="PTHR30618">
    <property type="entry name" value="NCS1 FAMILY PURINE/PYRIMIDINE TRANSPORTER"/>
    <property type="match status" value="1"/>
</dbReference>
<evidence type="ECO:0000256" key="1">
    <source>
        <dbReference type="ARBA" id="ARBA00004141"/>
    </source>
</evidence>
<evidence type="ECO:0000256" key="6">
    <source>
        <dbReference type="SAM" id="Phobius"/>
    </source>
</evidence>
<dbReference type="InterPro" id="IPR001248">
    <property type="entry name" value="Pur-cyt_permease"/>
</dbReference>
<evidence type="ECO:0000313" key="7">
    <source>
        <dbReference type="EMBL" id="SGZ59017.1"/>
    </source>
</evidence>
<dbReference type="Pfam" id="PF02133">
    <property type="entry name" value="Transp_cyt_pur"/>
    <property type="match status" value="1"/>
</dbReference>
<organism evidence="7 8">
    <name type="scientific">Sungouiella intermedia</name>
    <dbReference type="NCBI Taxonomy" id="45354"/>
    <lineage>
        <taxon>Eukaryota</taxon>
        <taxon>Fungi</taxon>
        <taxon>Dikarya</taxon>
        <taxon>Ascomycota</taxon>
        <taxon>Saccharomycotina</taxon>
        <taxon>Pichiomycetes</taxon>
        <taxon>Metschnikowiaceae</taxon>
        <taxon>Sungouiella</taxon>
    </lineage>
</organism>
<gene>
    <name evidence="7" type="ORF">SAMEA4029009_CIC11G00000002970</name>
</gene>
<feature type="transmembrane region" description="Helical" evidence="6">
    <location>
        <begin position="395"/>
        <end position="418"/>
    </location>
</feature>
<comment type="similarity">
    <text evidence="2">Belongs to the purine-cytosine permease (2.A.39) family.</text>
</comment>
<dbReference type="EMBL" id="LT635770">
    <property type="protein sequence ID" value="SGZ59017.1"/>
    <property type="molecule type" value="Genomic_DNA"/>
</dbReference>
<feature type="transmembrane region" description="Helical" evidence="6">
    <location>
        <begin position="371"/>
        <end position="389"/>
    </location>
</feature>
<dbReference type="Gene3D" id="1.10.4160.10">
    <property type="entry name" value="Hydantoin permease"/>
    <property type="match status" value="1"/>
</dbReference>
<feature type="transmembrane region" description="Helical" evidence="6">
    <location>
        <begin position="279"/>
        <end position="300"/>
    </location>
</feature>
<dbReference type="GO" id="GO:0015205">
    <property type="term" value="F:nucleobase transmembrane transporter activity"/>
    <property type="evidence" value="ECO:0007669"/>
    <property type="project" value="TreeGrafter"/>
</dbReference>
<evidence type="ECO:0000256" key="3">
    <source>
        <dbReference type="ARBA" id="ARBA00022692"/>
    </source>
</evidence>
<feature type="transmembrane region" description="Helical" evidence="6">
    <location>
        <begin position="481"/>
        <end position="502"/>
    </location>
</feature>
<keyword evidence="3 6" id="KW-0812">Transmembrane</keyword>
<feature type="transmembrane region" description="Helical" evidence="6">
    <location>
        <begin position="139"/>
        <end position="158"/>
    </location>
</feature>
<dbReference type="AlphaFoldDB" id="A0A1L0C5V7"/>
<evidence type="ECO:0000256" key="5">
    <source>
        <dbReference type="ARBA" id="ARBA00023136"/>
    </source>
</evidence>
<feature type="transmembrane region" description="Helical" evidence="6">
    <location>
        <begin position="195"/>
        <end position="215"/>
    </location>
</feature>
<sequence length="553" mass="60378">MVLWSAIKKKLEVPKDTNAFYENDSLTNRDLIPIPPERRTWNGIAYATYWVIEGVSISGYTTGSTLVGFGLSPKQSIACSIAAGVLYGILAVVMGWIGSHQHIGFPLFSRVMYGINGSAFGIIMRCMTGIIWWGVQAYFGAQAITICIGAMNPSFLTWDSFNNANGITSANFVGLVIYCVLMVPCLWIPPEKLHFFFRVVTFITVGAFFGLIGFTTRKAGGAGSMFHHPSQTFTTSGELGWACVKGIFSVLGTTSTGCLGQSDFTRYAKHKRSPVISQLLGAPCALAFSSIIGVVATSAANDLMGEVIWNPVALLGAIQQYENNSSSARAAVFFGAFAFVMQQMAINLLLNTLSTSMDAAGLFPKYLNIRRGSFLVMCVGVLIWPWKILSSAKAVVVFGTGWGIFASPQTGILIAKYYIISKRKILLQDLYVRSNDSIYWYTGGWDWRSMVAFFVGCIFLFPGLAADANGKQIGFWTRIYFISFAWGLVFAGSTVVILHYLFPQMDISPTSKVDNVYDDNGVAFATTQEVISGEEFSGSVEKIEIVVGSKEKQ</sequence>
<feature type="transmembrane region" description="Helical" evidence="6">
    <location>
        <begin position="111"/>
        <end position="133"/>
    </location>
</feature>
<keyword evidence="5 6" id="KW-0472">Membrane</keyword>
<feature type="transmembrane region" description="Helical" evidence="6">
    <location>
        <begin position="75"/>
        <end position="99"/>
    </location>
</feature>
<keyword evidence="4 6" id="KW-1133">Transmembrane helix</keyword>
<comment type="subcellular location">
    <subcellularLocation>
        <location evidence="1">Membrane</location>
        <topology evidence="1">Multi-pass membrane protein</topology>
    </subcellularLocation>
</comment>
<dbReference type="Proteomes" id="UP000182259">
    <property type="component" value="Chromosome VII"/>
</dbReference>